<evidence type="ECO:0000313" key="2">
    <source>
        <dbReference type="EMBL" id="HIR47776.1"/>
    </source>
</evidence>
<dbReference type="SUPFAM" id="SSF47413">
    <property type="entry name" value="lambda repressor-like DNA-binding domains"/>
    <property type="match status" value="1"/>
</dbReference>
<organism evidence="2 3">
    <name type="scientific">Candidatus Caccousia avicola</name>
    <dbReference type="NCBI Taxonomy" id="2840721"/>
    <lineage>
        <taxon>Bacteria</taxon>
        <taxon>Bacillati</taxon>
        <taxon>Bacillota</taxon>
        <taxon>Clostridia</taxon>
        <taxon>Eubacteriales</taxon>
        <taxon>Oscillospiraceae</taxon>
        <taxon>Oscillospiraceae incertae sedis</taxon>
        <taxon>Candidatus Caccousia</taxon>
    </lineage>
</organism>
<dbReference type="InterPro" id="IPR010982">
    <property type="entry name" value="Lambda_DNA-bd_dom_sf"/>
</dbReference>
<gene>
    <name evidence="2" type="ORF">IAB89_09025</name>
</gene>
<dbReference type="GO" id="GO:0003677">
    <property type="term" value="F:DNA binding"/>
    <property type="evidence" value="ECO:0007669"/>
    <property type="project" value="InterPro"/>
</dbReference>
<evidence type="ECO:0000313" key="3">
    <source>
        <dbReference type="Proteomes" id="UP000824242"/>
    </source>
</evidence>
<reference evidence="2" key="2">
    <citation type="journal article" date="2021" name="PeerJ">
        <title>Extensive microbial diversity within the chicken gut microbiome revealed by metagenomics and culture.</title>
        <authorList>
            <person name="Gilroy R."/>
            <person name="Ravi A."/>
            <person name="Getino M."/>
            <person name="Pursley I."/>
            <person name="Horton D.L."/>
            <person name="Alikhan N.F."/>
            <person name="Baker D."/>
            <person name="Gharbi K."/>
            <person name="Hall N."/>
            <person name="Watson M."/>
            <person name="Adriaenssens E.M."/>
            <person name="Foster-Nyarko E."/>
            <person name="Jarju S."/>
            <person name="Secka A."/>
            <person name="Antonio M."/>
            <person name="Oren A."/>
            <person name="Chaudhuri R.R."/>
            <person name="La Ragione R."/>
            <person name="Hildebrand F."/>
            <person name="Pallen M.J."/>
        </authorList>
    </citation>
    <scope>NUCLEOTIDE SEQUENCE</scope>
    <source>
        <strain evidence="2">ChiSxjej1B13-7958</strain>
    </source>
</reference>
<name>A0A9D1DEK8_9FIRM</name>
<dbReference type="Proteomes" id="UP000824242">
    <property type="component" value="Unassembled WGS sequence"/>
</dbReference>
<sequence length="44" mass="4935">MEWKLAEQIRAYRQEKGMTQERLAEAVGVTVGAVSKWESGVSHS</sequence>
<protein>
    <submittedName>
        <fullName evidence="2">Helix-turn-helix transcriptional regulator</fullName>
    </submittedName>
</protein>
<accession>A0A9D1DEK8</accession>
<dbReference type="Pfam" id="PF01381">
    <property type="entry name" value="HTH_3"/>
    <property type="match status" value="1"/>
</dbReference>
<feature type="domain" description="HTH cro/C1-type" evidence="1">
    <location>
        <begin position="9"/>
        <end position="40"/>
    </location>
</feature>
<dbReference type="InterPro" id="IPR001387">
    <property type="entry name" value="Cro/C1-type_HTH"/>
</dbReference>
<dbReference type="EMBL" id="DVGZ01000099">
    <property type="protein sequence ID" value="HIR47776.1"/>
    <property type="molecule type" value="Genomic_DNA"/>
</dbReference>
<dbReference type="CDD" id="cd00093">
    <property type="entry name" value="HTH_XRE"/>
    <property type="match status" value="1"/>
</dbReference>
<reference evidence="2" key="1">
    <citation type="submission" date="2020-10" db="EMBL/GenBank/DDBJ databases">
        <authorList>
            <person name="Gilroy R."/>
        </authorList>
    </citation>
    <scope>NUCLEOTIDE SEQUENCE</scope>
    <source>
        <strain evidence="2">ChiSxjej1B13-7958</strain>
    </source>
</reference>
<dbReference type="Gene3D" id="1.10.260.40">
    <property type="entry name" value="lambda repressor-like DNA-binding domains"/>
    <property type="match status" value="1"/>
</dbReference>
<proteinExistence type="predicted"/>
<dbReference type="PROSITE" id="PS50943">
    <property type="entry name" value="HTH_CROC1"/>
    <property type="match status" value="1"/>
</dbReference>
<dbReference type="AlphaFoldDB" id="A0A9D1DEK8"/>
<evidence type="ECO:0000259" key="1">
    <source>
        <dbReference type="PROSITE" id="PS50943"/>
    </source>
</evidence>
<comment type="caution">
    <text evidence="2">The sequence shown here is derived from an EMBL/GenBank/DDBJ whole genome shotgun (WGS) entry which is preliminary data.</text>
</comment>